<evidence type="ECO:0000256" key="1">
    <source>
        <dbReference type="ARBA" id="ARBA00004651"/>
    </source>
</evidence>
<evidence type="ECO:0000256" key="6">
    <source>
        <dbReference type="ARBA" id="ARBA00023136"/>
    </source>
</evidence>
<evidence type="ECO:0000256" key="7">
    <source>
        <dbReference type="SAM" id="Phobius"/>
    </source>
</evidence>
<sequence>MSLLVFIKISFYHHYKVRLDASAYYVIFETNKTESIEFLKFYFDNYVIIISVLLLALPVLVYFTFGKKETFKITKSLKLLSFLCICITSSIIAFKFKKENLIYNSVLSYKEYKEFKKNLKSELANQISPFVTVQEIKNKEKETYVVIIGESTSNWHMQLYGYQRETNPLLSEIKEELLVFKNVITSNTHTIIALDKILTFSDYQYPNKKNNTSIVQLANAAGFNTYWITNQRPVGLHESVSTIIGQAANKFIPLSIGNSNEVSLDEKILPELKKVLQNKEEKKIIFIHLMGTHGVYKYRYPDSFNQFTNSPNNIRLNTSNKAIKLINEYDNAITYNDYIVRSIIDQIKALEDKSLVIYFSDHGDELYDTIDFVGHNEYLATKPMYEIPFIVWMSDKYKKENKDSFEFNSYLKRKYILDDFIHSFSDLLKIKHNKFDSTRSIFSPNFKFKKRLIKTNIDYDK</sequence>
<dbReference type="InterPro" id="IPR040423">
    <property type="entry name" value="PEA_transferase"/>
</dbReference>
<evidence type="ECO:0000256" key="2">
    <source>
        <dbReference type="ARBA" id="ARBA00022475"/>
    </source>
</evidence>
<dbReference type="PANTHER" id="PTHR30443">
    <property type="entry name" value="INNER MEMBRANE PROTEIN"/>
    <property type="match status" value="1"/>
</dbReference>
<organism evidence="9 10">
    <name type="scientific">Mesoflavibacter profundi</name>
    <dbReference type="NCBI Taxonomy" id="2708110"/>
    <lineage>
        <taxon>Bacteria</taxon>
        <taxon>Pseudomonadati</taxon>
        <taxon>Bacteroidota</taxon>
        <taxon>Flavobacteriia</taxon>
        <taxon>Flavobacteriales</taxon>
        <taxon>Flavobacteriaceae</taxon>
        <taxon>Mesoflavibacter</taxon>
    </lineage>
</organism>
<keyword evidence="5 7" id="KW-1133">Transmembrane helix</keyword>
<dbReference type="Proteomes" id="UP001149142">
    <property type="component" value="Unassembled WGS sequence"/>
</dbReference>
<reference evidence="9" key="1">
    <citation type="submission" date="2022-11" db="EMBL/GenBank/DDBJ databases">
        <title>Refractory cell wall polysaccharides provide important carbon source for microbial heterotrophs in the hadal ocean.</title>
        <authorList>
            <person name="Zhu X."/>
        </authorList>
    </citation>
    <scope>NUCLEOTIDE SEQUENCE</scope>
    <source>
        <strain evidence="9">MTRN7</strain>
    </source>
</reference>
<dbReference type="RefSeq" id="WP_165569196.1">
    <property type="nucleotide sequence ID" value="NZ_JAPFGC010000002.1"/>
</dbReference>
<comment type="subcellular location">
    <subcellularLocation>
        <location evidence="1">Cell membrane</location>
        <topology evidence="1">Multi-pass membrane protein</topology>
    </subcellularLocation>
</comment>
<keyword evidence="2" id="KW-1003">Cell membrane</keyword>
<keyword evidence="3" id="KW-0808">Transferase</keyword>
<feature type="domain" description="Sulfatase N-terminal" evidence="8">
    <location>
        <begin position="143"/>
        <end position="429"/>
    </location>
</feature>
<dbReference type="InterPro" id="IPR000917">
    <property type="entry name" value="Sulfatase_N"/>
</dbReference>
<proteinExistence type="predicted"/>
<dbReference type="InterPro" id="IPR058130">
    <property type="entry name" value="PEA_transf_C"/>
</dbReference>
<feature type="transmembrane region" description="Helical" evidence="7">
    <location>
        <begin position="77"/>
        <end position="96"/>
    </location>
</feature>
<dbReference type="PANTHER" id="PTHR30443:SF2">
    <property type="entry name" value="PHOSPHOETHANOLAMINE TRANSFERASE EPTC"/>
    <property type="match status" value="1"/>
</dbReference>
<evidence type="ECO:0000256" key="5">
    <source>
        <dbReference type="ARBA" id="ARBA00022989"/>
    </source>
</evidence>
<protein>
    <submittedName>
        <fullName evidence="9">Sulfatase-like hydrolase/transferase</fullName>
    </submittedName>
</protein>
<name>A0ABT4RX85_9FLAO</name>
<feature type="transmembrane region" description="Helical" evidence="7">
    <location>
        <begin position="46"/>
        <end position="65"/>
    </location>
</feature>
<dbReference type="Pfam" id="PF00884">
    <property type="entry name" value="Sulfatase"/>
    <property type="match status" value="1"/>
</dbReference>
<evidence type="ECO:0000313" key="10">
    <source>
        <dbReference type="Proteomes" id="UP001149142"/>
    </source>
</evidence>
<evidence type="ECO:0000259" key="8">
    <source>
        <dbReference type="Pfam" id="PF00884"/>
    </source>
</evidence>
<comment type="caution">
    <text evidence="9">The sequence shown here is derived from an EMBL/GenBank/DDBJ whole genome shotgun (WGS) entry which is preliminary data.</text>
</comment>
<evidence type="ECO:0000313" key="9">
    <source>
        <dbReference type="EMBL" id="MDA0176434.1"/>
    </source>
</evidence>
<evidence type="ECO:0000256" key="4">
    <source>
        <dbReference type="ARBA" id="ARBA00022692"/>
    </source>
</evidence>
<dbReference type="SUPFAM" id="SSF53649">
    <property type="entry name" value="Alkaline phosphatase-like"/>
    <property type="match status" value="1"/>
</dbReference>
<keyword evidence="6 7" id="KW-0472">Membrane</keyword>
<keyword evidence="10" id="KW-1185">Reference proteome</keyword>
<gene>
    <name evidence="9" type="ORF">OOZ35_02890</name>
</gene>
<evidence type="ECO:0000256" key="3">
    <source>
        <dbReference type="ARBA" id="ARBA00022679"/>
    </source>
</evidence>
<dbReference type="Gene3D" id="3.40.720.10">
    <property type="entry name" value="Alkaline Phosphatase, subunit A"/>
    <property type="match status" value="1"/>
</dbReference>
<dbReference type="EMBL" id="JAPFGC010000002">
    <property type="protein sequence ID" value="MDA0176434.1"/>
    <property type="molecule type" value="Genomic_DNA"/>
</dbReference>
<dbReference type="InterPro" id="IPR017850">
    <property type="entry name" value="Alkaline_phosphatase_core_sf"/>
</dbReference>
<accession>A0ABT4RX85</accession>
<dbReference type="CDD" id="cd16017">
    <property type="entry name" value="LptA"/>
    <property type="match status" value="1"/>
</dbReference>
<keyword evidence="4 7" id="KW-0812">Transmembrane</keyword>